<dbReference type="PANTHER" id="PTHR11236">
    <property type="entry name" value="AMINOBENZOATE/ANTHRANILATE SYNTHASE"/>
    <property type="match status" value="1"/>
</dbReference>
<protein>
    <submittedName>
        <fullName evidence="2">Anthranilate synthase component I family protein</fullName>
    </submittedName>
</protein>
<dbReference type="InterPro" id="IPR015890">
    <property type="entry name" value="Chorismate_C"/>
</dbReference>
<dbReference type="InterPro" id="IPR019999">
    <property type="entry name" value="Anth_synth_I-like"/>
</dbReference>
<gene>
    <name evidence="2" type="ORF">H9853_03915</name>
</gene>
<dbReference type="SUPFAM" id="SSF56322">
    <property type="entry name" value="ADC synthase"/>
    <property type="match status" value="1"/>
</dbReference>
<accession>A0A9D2AYS9</accession>
<dbReference type="InterPro" id="IPR005801">
    <property type="entry name" value="ADC_synthase"/>
</dbReference>
<dbReference type="Pfam" id="PF00425">
    <property type="entry name" value="Chorismate_bind"/>
    <property type="match status" value="1"/>
</dbReference>
<reference evidence="2" key="2">
    <citation type="submission" date="2021-04" db="EMBL/GenBank/DDBJ databases">
        <authorList>
            <person name="Gilroy R."/>
        </authorList>
    </citation>
    <scope>NUCLEOTIDE SEQUENCE</scope>
    <source>
        <strain evidence="2">1719</strain>
    </source>
</reference>
<evidence type="ECO:0000259" key="1">
    <source>
        <dbReference type="Pfam" id="PF00425"/>
    </source>
</evidence>
<reference evidence="2" key="1">
    <citation type="journal article" date="2021" name="PeerJ">
        <title>Extensive microbial diversity within the chicken gut microbiome revealed by metagenomics and culture.</title>
        <authorList>
            <person name="Gilroy R."/>
            <person name="Ravi A."/>
            <person name="Getino M."/>
            <person name="Pursley I."/>
            <person name="Horton D.L."/>
            <person name="Alikhan N.F."/>
            <person name="Baker D."/>
            <person name="Gharbi K."/>
            <person name="Hall N."/>
            <person name="Watson M."/>
            <person name="Adriaenssens E.M."/>
            <person name="Foster-Nyarko E."/>
            <person name="Jarju S."/>
            <person name="Secka A."/>
            <person name="Antonio M."/>
            <person name="Oren A."/>
            <person name="Chaudhuri R.R."/>
            <person name="La Ragione R."/>
            <person name="Hildebrand F."/>
            <person name="Pallen M.J."/>
        </authorList>
    </citation>
    <scope>NUCLEOTIDE SEQUENCE</scope>
    <source>
        <strain evidence="2">1719</strain>
    </source>
</reference>
<dbReference type="Gene3D" id="3.60.120.10">
    <property type="entry name" value="Anthranilate synthase"/>
    <property type="match status" value="1"/>
</dbReference>
<name>A0A9D2AYS9_9SPHI</name>
<evidence type="ECO:0000313" key="3">
    <source>
        <dbReference type="Proteomes" id="UP000824156"/>
    </source>
</evidence>
<proteinExistence type="predicted"/>
<dbReference type="EMBL" id="DXEZ01000112">
    <property type="protein sequence ID" value="HIX54146.1"/>
    <property type="molecule type" value="Genomic_DNA"/>
</dbReference>
<dbReference type="GO" id="GO:0000162">
    <property type="term" value="P:L-tryptophan biosynthetic process"/>
    <property type="evidence" value="ECO:0007669"/>
    <property type="project" value="TreeGrafter"/>
</dbReference>
<dbReference type="Proteomes" id="UP000824156">
    <property type="component" value="Unassembled WGS sequence"/>
</dbReference>
<dbReference type="PRINTS" id="PR00095">
    <property type="entry name" value="ANTSNTHASEI"/>
</dbReference>
<evidence type="ECO:0000313" key="2">
    <source>
        <dbReference type="EMBL" id="HIX54146.1"/>
    </source>
</evidence>
<organism evidence="2 3">
    <name type="scientific">Candidatus Sphingobacterium stercoripullorum</name>
    <dbReference type="NCBI Taxonomy" id="2838759"/>
    <lineage>
        <taxon>Bacteria</taxon>
        <taxon>Pseudomonadati</taxon>
        <taxon>Bacteroidota</taxon>
        <taxon>Sphingobacteriia</taxon>
        <taxon>Sphingobacteriales</taxon>
        <taxon>Sphingobacteriaceae</taxon>
        <taxon>Sphingobacterium</taxon>
    </lineage>
</organism>
<comment type="caution">
    <text evidence="2">The sequence shown here is derived from an EMBL/GenBank/DDBJ whole genome shotgun (WGS) entry which is preliminary data.</text>
</comment>
<dbReference type="GO" id="GO:0046820">
    <property type="term" value="F:4-amino-4-deoxychorismate synthase activity"/>
    <property type="evidence" value="ECO:0007669"/>
    <property type="project" value="TreeGrafter"/>
</dbReference>
<feature type="domain" description="Chorismate-utilising enzyme C-terminal" evidence="1">
    <location>
        <begin position="157"/>
        <end position="414"/>
    </location>
</feature>
<dbReference type="AlphaFoldDB" id="A0A9D2AYS9"/>
<sequence>MLQNYNTDDNWISKALNWSKQFKAFNILVSNANDSAYSMYEFILFAGCKDAIRTASNDKESLSKLDTFVKRHSGSWITGYLTYELKDEVEPVKNLKDRSITDSKLHFFIPEIIIYKLEGKIHIEADNPEQILSEIQDYAPLLPSQDVIPPFKPRISKQEYLSSFNQLKNYIAKGDLYQANFCQEFYRSDIKLNDLESLYFKLTKNAPSPFSCFFKYESLYVLSASPERYFKKKCNQIISQPIKGTAPRDQDLQKDLELKEQLLKNIKERSENLMVVDLVRNDLSKISIPGTVNRTKNLQVQSYSHVHQLVSTVQGELPPNTSLGEILGATFPPGSMTGTPKKRALEIIEELESSNRGVYSGSIGYQTPWGDMDFNVVIRTLIYDRTKEYLSFHVGGGITQLSDGEKEYEECLIKASTLLDTLDTCIQK</sequence>
<dbReference type="PANTHER" id="PTHR11236:SF50">
    <property type="entry name" value="AMINODEOXYCHORISMATE SYNTHASE COMPONENT 1"/>
    <property type="match status" value="1"/>
</dbReference>